<dbReference type="Pfam" id="PF03466">
    <property type="entry name" value="LysR_substrate"/>
    <property type="match status" value="1"/>
</dbReference>
<evidence type="ECO:0000256" key="4">
    <source>
        <dbReference type="ARBA" id="ARBA00023163"/>
    </source>
</evidence>
<dbReference type="InterPro" id="IPR036390">
    <property type="entry name" value="WH_DNA-bd_sf"/>
</dbReference>
<evidence type="ECO:0000256" key="1">
    <source>
        <dbReference type="ARBA" id="ARBA00009437"/>
    </source>
</evidence>
<dbReference type="EMBL" id="VRZA01000008">
    <property type="protein sequence ID" value="TXS90184.1"/>
    <property type="molecule type" value="Genomic_DNA"/>
</dbReference>
<gene>
    <name evidence="6" type="ORF">FV139_18135</name>
</gene>
<dbReference type="Gene3D" id="1.10.10.10">
    <property type="entry name" value="Winged helix-like DNA-binding domain superfamily/Winged helix DNA-binding domain"/>
    <property type="match status" value="1"/>
</dbReference>
<dbReference type="AlphaFoldDB" id="A0A5C8ZQV0"/>
<dbReference type="Proteomes" id="UP000321039">
    <property type="component" value="Unassembled WGS sequence"/>
</dbReference>
<dbReference type="PANTHER" id="PTHR30118:SF15">
    <property type="entry name" value="TRANSCRIPTIONAL REGULATORY PROTEIN"/>
    <property type="match status" value="1"/>
</dbReference>
<keyword evidence="2" id="KW-0805">Transcription regulation</keyword>
<reference evidence="6 7" key="1">
    <citation type="submission" date="2019-08" db="EMBL/GenBank/DDBJ databases">
        <title>Parahaliea maris sp. nov., isolated from the surface seawater.</title>
        <authorList>
            <person name="Liu Y."/>
        </authorList>
    </citation>
    <scope>NUCLEOTIDE SEQUENCE [LARGE SCALE GENOMIC DNA]</scope>
    <source>
        <strain evidence="6 7">HSLHS9</strain>
    </source>
</reference>
<evidence type="ECO:0000313" key="6">
    <source>
        <dbReference type="EMBL" id="TXS90184.1"/>
    </source>
</evidence>
<keyword evidence="7" id="KW-1185">Reference proteome</keyword>
<dbReference type="SUPFAM" id="SSF53850">
    <property type="entry name" value="Periplasmic binding protein-like II"/>
    <property type="match status" value="1"/>
</dbReference>
<dbReference type="GO" id="GO:0003700">
    <property type="term" value="F:DNA-binding transcription factor activity"/>
    <property type="evidence" value="ECO:0007669"/>
    <property type="project" value="InterPro"/>
</dbReference>
<evidence type="ECO:0000256" key="3">
    <source>
        <dbReference type="ARBA" id="ARBA00023125"/>
    </source>
</evidence>
<sequence>MDTRSLQKIDLNLLVALQALLEERSVSRAAARLHITQPAMSKTLSRLRTVFGDALFTRGNRGIQPTPRALELEQELPLLLTDISRLVTGREFDPWACTEEVVLALSEYVGVALLPPLIQRLHEQAPRLSIRTITRVENQLEQLANGNLDFAIHIAHSHYPPEFRTHQVGSSPSAILVREGHPLTHGEITWERLGSYPLIRLYISDQGQSELVRSSETFNRMRHPQQGSLETSHLMTALEVLRNTDYFLPGPAYILQNPASARGIVGLQPPESDDHSIDYVLAMHERGTNSPLHQWMWHQILETLKALEAEASREHS</sequence>
<dbReference type="PROSITE" id="PS50931">
    <property type="entry name" value="HTH_LYSR"/>
    <property type="match status" value="1"/>
</dbReference>
<dbReference type="InterPro" id="IPR050389">
    <property type="entry name" value="LysR-type_TF"/>
</dbReference>
<feature type="domain" description="HTH lysR-type" evidence="5">
    <location>
        <begin position="9"/>
        <end position="66"/>
    </location>
</feature>
<dbReference type="Gene3D" id="3.40.190.10">
    <property type="entry name" value="Periplasmic binding protein-like II"/>
    <property type="match status" value="2"/>
</dbReference>
<organism evidence="6 7">
    <name type="scientific">Parahaliea maris</name>
    <dbReference type="NCBI Taxonomy" id="2716870"/>
    <lineage>
        <taxon>Bacteria</taxon>
        <taxon>Pseudomonadati</taxon>
        <taxon>Pseudomonadota</taxon>
        <taxon>Gammaproteobacteria</taxon>
        <taxon>Cellvibrionales</taxon>
        <taxon>Halieaceae</taxon>
        <taxon>Parahaliea</taxon>
    </lineage>
</organism>
<keyword evidence="3" id="KW-0238">DNA-binding</keyword>
<dbReference type="Pfam" id="PF00126">
    <property type="entry name" value="HTH_1"/>
    <property type="match status" value="1"/>
</dbReference>
<evidence type="ECO:0000256" key="2">
    <source>
        <dbReference type="ARBA" id="ARBA00023015"/>
    </source>
</evidence>
<keyword evidence="4" id="KW-0804">Transcription</keyword>
<dbReference type="PANTHER" id="PTHR30118">
    <property type="entry name" value="HTH-TYPE TRANSCRIPTIONAL REGULATOR LEUO-RELATED"/>
    <property type="match status" value="1"/>
</dbReference>
<proteinExistence type="inferred from homology"/>
<dbReference type="SUPFAM" id="SSF46785">
    <property type="entry name" value="Winged helix' DNA-binding domain"/>
    <property type="match status" value="1"/>
</dbReference>
<evidence type="ECO:0000259" key="5">
    <source>
        <dbReference type="PROSITE" id="PS50931"/>
    </source>
</evidence>
<dbReference type="InterPro" id="IPR036388">
    <property type="entry name" value="WH-like_DNA-bd_sf"/>
</dbReference>
<name>A0A5C8ZQV0_9GAMM</name>
<comment type="similarity">
    <text evidence="1">Belongs to the LysR transcriptional regulatory family.</text>
</comment>
<dbReference type="PRINTS" id="PR00039">
    <property type="entry name" value="HTHLYSR"/>
</dbReference>
<protein>
    <submittedName>
        <fullName evidence="6">LysR family transcriptional regulator</fullName>
    </submittedName>
</protein>
<dbReference type="InterPro" id="IPR005119">
    <property type="entry name" value="LysR_subst-bd"/>
</dbReference>
<evidence type="ECO:0000313" key="7">
    <source>
        <dbReference type="Proteomes" id="UP000321039"/>
    </source>
</evidence>
<dbReference type="RefSeq" id="WP_148069899.1">
    <property type="nucleotide sequence ID" value="NZ_VRZA01000008.1"/>
</dbReference>
<dbReference type="GO" id="GO:0003677">
    <property type="term" value="F:DNA binding"/>
    <property type="evidence" value="ECO:0007669"/>
    <property type="project" value="UniProtKB-KW"/>
</dbReference>
<dbReference type="InterPro" id="IPR000847">
    <property type="entry name" value="LysR_HTH_N"/>
</dbReference>
<accession>A0A5C8ZQV0</accession>
<comment type="caution">
    <text evidence="6">The sequence shown here is derived from an EMBL/GenBank/DDBJ whole genome shotgun (WGS) entry which is preliminary data.</text>
</comment>